<protein>
    <submittedName>
        <fullName evidence="4">Response regulator</fullName>
    </submittedName>
</protein>
<evidence type="ECO:0000313" key="5">
    <source>
        <dbReference type="Proteomes" id="UP000664477"/>
    </source>
</evidence>
<dbReference type="Gene3D" id="3.40.50.2300">
    <property type="match status" value="1"/>
</dbReference>
<evidence type="ECO:0000259" key="3">
    <source>
        <dbReference type="PROSITE" id="PS50110"/>
    </source>
</evidence>
<evidence type="ECO:0000256" key="2">
    <source>
        <dbReference type="PROSITE-ProRule" id="PRU00169"/>
    </source>
</evidence>
<dbReference type="GO" id="GO:0000160">
    <property type="term" value="P:phosphorelay signal transduction system"/>
    <property type="evidence" value="ECO:0007669"/>
    <property type="project" value="InterPro"/>
</dbReference>
<dbReference type="Proteomes" id="UP000664477">
    <property type="component" value="Unassembled WGS sequence"/>
</dbReference>
<proteinExistence type="predicted"/>
<feature type="modified residue" description="4-aspartylphosphate" evidence="2">
    <location>
        <position position="47"/>
    </location>
</feature>
<reference evidence="4" key="1">
    <citation type="submission" date="2021-03" db="EMBL/GenBank/DDBJ databases">
        <title>Molecular epidemiology and mechanisms of colistin and carbapenem resistance in Enterobacteriaceae from clinical isolates, the environment and porcine samples in Pretoria, South Africa.</title>
        <authorList>
            <person name="Bogoshi D."/>
            <person name="Mbelle N.M."/>
            <person name="Naidoo V."/>
            <person name="Osei Sekyere J."/>
        </authorList>
    </citation>
    <scope>NUCLEOTIDE SEQUENCE</scope>
    <source>
        <strain evidence="4">C052</strain>
    </source>
</reference>
<dbReference type="AlphaFoldDB" id="A0A939NC41"/>
<sequence>MVDDDSSIRWVLERALNNANFACTCFDSANAVLTALENSRPDVLLSDIRMPGTNGIELLNTIKQSHRFCRLLL</sequence>
<dbReference type="PANTHER" id="PTHR44591:SF21">
    <property type="entry name" value="TWO-COMPONENT RESPONSE REGULATOR"/>
    <property type="match status" value="1"/>
</dbReference>
<dbReference type="Pfam" id="PF00072">
    <property type="entry name" value="Response_reg"/>
    <property type="match status" value="1"/>
</dbReference>
<evidence type="ECO:0000256" key="1">
    <source>
        <dbReference type="ARBA" id="ARBA00022553"/>
    </source>
</evidence>
<dbReference type="InterPro" id="IPR050595">
    <property type="entry name" value="Bact_response_regulator"/>
</dbReference>
<dbReference type="PANTHER" id="PTHR44591">
    <property type="entry name" value="STRESS RESPONSE REGULATOR PROTEIN 1"/>
    <property type="match status" value="1"/>
</dbReference>
<dbReference type="InterPro" id="IPR011006">
    <property type="entry name" value="CheY-like_superfamily"/>
</dbReference>
<gene>
    <name evidence="4" type="ORF">J4727_12985</name>
</gene>
<accession>A0A939NC41</accession>
<feature type="domain" description="Response regulatory" evidence="3">
    <location>
        <begin position="1"/>
        <end position="73"/>
    </location>
</feature>
<name>A0A939NC41_PRORE</name>
<dbReference type="SUPFAM" id="SSF52172">
    <property type="entry name" value="CheY-like"/>
    <property type="match status" value="1"/>
</dbReference>
<comment type="caution">
    <text evidence="4">The sequence shown here is derived from an EMBL/GenBank/DDBJ whole genome shotgun (WGS) entry which is preliminary data.</text>
</comment>
<organism evidence="4 5">
    <name type="scientific">Providencia rettgeri</name>
    <dbReference type="NCBI Taxonomy" id="587"/>
    <lineage>
        <taxon>Bacteria</taxon>
        <taxon>Pseudomonadati</taxon>
        <taxon>Pseudomonadota</taxon>
        <taxon>Gammaproteobacteria</taxon>
        <taxon>Enterobacterales</taxon>
        <taxon>Morganellaceae</taxon>
        <taxon>Providencia</taxon>
    </lineage>
</organism>
<dbReference type="InterPro" id="IPR001789">
    <property type="entry name" value="Sig_transdc_resp-reg_receiver"/>
</dbReference>
<keyword evidence="1 2" id="KW-0597">Phosphoprotein</keyword>
<evidence type="ECO:0000313" key="4">
    <source>
        <dbReference type="EMBL" id="MBO1916336.1"/>
    </source>
</evidence>
<dbReference type="PROSITE" id="PS50110">
    <property type="entry name" value="RESPONSE_REGULATORY"/>
    <property type="match status" value="1"/>
</dbReference>
<dbReference type="EMBL" id="JAGETQ010000072">
    <property type="protein sequence ID" value="MBO1916336.1"/>
    <property type="molecule type" value="Genomic_DNA"/>
</dbReference>